<evidence type="ECO:0000313" key="10">
    <source>
        <dbReference type="Proteomes" id="UP000076420"/>
    </source>
</evidence>
<comment type="subcellular location">
    <subcellularLocation>
        <location evidence="1">Nucleus</location>
    </subcellularLocation>
</comment>
<accession>A0A2C9KBE6</accession>
<dbReference type="Proteomes" id="UP000076420">
    <property type="component" value="Unassembled WGS sequence"/>
</dbReference>
<evidence type="ECO:0000256" key="5">
    <source>
        <dbReference type="ARBA" id="ARBA00022833"/>
    </source>
</evidence>
<dbReference type="EnsemblMetazoa" id="BGLB017176-RA">
    <property type="protein sequence ID" value="BGLB017176-PA"/>
    <property type="gene ID" value="BGLB017176"/>
</dbReference>
<evidence type="ECO:0000313" key="9">
    <source>
        <dbReference type="EnsemblMetazoa" id="BGLB017176-PA"/>
    </source>
</evidence>
<evidence type="ECO:0000256" key="4">
    <source>
        <dbReference type="ARBA" id="ARBA00022771"/>
    </source>
</evidence>
<dbReference type="VEuPathDB" id="VectorBase:BGLB017176"/>
<evidence type="ECO:0000256" key="7">
    <source>
        <dbReference type="PROSITE-ProRule" id="PRU00042"/>
    </source>
</evidence>
<evidence type="ECO:0000259" key="8">
    <source>
        <dbReference type="PROSITE" id="PS50157"/>
    </source>
</evidence>
<dbReference type="PROSITE" id="PS50157">
    <property type="entry name" value="ZINC_FINGER_C2H2_2"/>
    <property type="match status" value="2"/>
</dbReference>
<evidence type="ECO:0000256" key="6">
    <source>
        <dbReference type="ARBA" id="ARBA00023242"/>
    </source>
</evidence>
<name>A0A2C9KBE6_BIOGL</name>
<dbReference type="PANTHER" id="PTHR24388:SF54">
    <property type="entry name" value="PROTEIN ESCARGOT"/>
    <property type="match status" value="1"/>
</dbReference>
<dbReference type="KEGG" id="bgt:106055917"/>
<reference evidence="9" key="1">
    <citation type="submission" date="2020-05" db="UniProtKB">
        <authorList>
            <consortium name="EnsemblMetazoa"/>
        </authorList>
    </citation>
    <scope>IDENTIFICATION</scope>
    <source>
        <strain evidence="9">BB02</strain>
    </source>
</reference>
<dbReference type="AlphaFoldDB" id="A0A2C9KBE6"/>
<evidence type="ECO:0000256" key="1">
    <source>
        <dbReference type="ARBA" id="ARBA00004123"/>
    </source>
</evidence>
<dbReference type="SMART" id="SM00355">
    <property type="entry name" value="ZnF_C2H2"/>
    <property type="match status" value="2"/>
</dbReference>
<feature type="domain" description="C2H2-type" evidence="8">
    <location>
        <begin position="143"/>
        <end position="168"/>
    </location>
</feature>
<keyword evidence="3" id="KW-0677">Repeat</keyword>
<organism evidence="9 10">
    <name type="scientific">Biomphalaria glabrata</name>
    <name type="common">Bloodfluke planorb</name>
    <name type="synonym">Freshwater snail</name>
    <dbReference type="NCBI Taxonomy" id="6526"/>
    <lineage>
        <taxon>Eukaryota</taxon>
        <taxon>Metazoa</taxon>
        <taxon>Spiralia</taxon>
        <taxon>Lophotrochozoa</taxon>
        <taxon>Mollusca</taxon>
        <taxon>Gastropoda</taxon>
        <taxon>Heterobranchia</taxon>
        <taxon>Euthyneura</taxon>
        <taxon>Panpulmonata</taxon>
        <taxon>Hygrophila</taxon>
        <taxon>Lymnaeoidea</taxon>
        <taxon>Planorbidae</taxon>
        <taxon>Biomphalaria</taxon>
    </lineage>
</organism>
<dbReference type="PANTHER" id="PTHR24388">
    <property type="entry name" value="ZINC FINGER PROTEIN"/>
    <property type="match status" value="1"/>
</dbReference>
<dbReference type="Gene3D" id="3.30.160.60">
    <property type="entry name" value="Classic Zinc Finger"/>
    <property type="match status" value="2"/>
</dbReference>
<protein>
    <recommendedName>
        <fullName evidence="8">C2H2-type domain-containing protein</fullName>
    </recommendedName>
</protein>
<gene>
    <name evidence="9" type="primary">106055917</name>
</gene>
<dbReference type="InterPro" id="IPR013087">
    <property type="entry name" value="Znf_C2H2_type"/>
</dbReference>
<keyword evidence="6" id="KW-0539">Nucleus</keyword>
<keyword evidence="5" id="KW-0862">Zinc</keyword>
<sequence length="168" mass="18628">MALAASSTSMCGKVYKFSVSKHKCKIDFTESKTSYLQQIKQEVLSVQPLQSTIPPIANQNSVHQPPQLQLSDSVASMTTQSSAQTLSLPLTLQQLPSVQTVPPQQPHPQQCEKVFECKICCSQFLDPASLKSHKQSHKGEKQFICEECGQQLASLTLYKTHIRTHSSK</sequence>
<dbReference type="STRING" id="6526.A0A2C9KBE6"/>
<keyword evidence="4 7" id="KW-0863">Zinc-finger</keyword>
<feature type="domain" description="C2H2-type" evidence="8">
    <location>
        <begin position="115"/>
        <end position="142"/>
    </location>
</feature>
<keyword evidence="2" id="KW-0479">Metal-binding</keyword>
<dbReference type="PROSITE" id="PS00028">
    <property type="entry name" value="ZINC_FINGER_C2H2_1"/>
    <property type="match status" value="2"/>
</dbReference>
<dbReference type="InterPro" id="IPR036236">
    <property type="entry name" value="Znf_C2H2_sf"/>
</dbReference>
<evidence type="ECO:0000256" key="3">
    <source>
        <dbReference type="ARBA" id="ARBA00022737"/>
    </source>
</evidence>
<dbReference type="VEuPathDB" id="VectorBase:BGLAX_046769"/>
<proteinExistence type="predicted"/>
<dbReference type="GO" id="GO:0000981">
    <property type="term" value="F:DNA-binding transcription factor activity, RNA polymerase II-specific"/>
    <property type="evidence" value="ECO:0007669"/>
    <property type="project" value="TreeGrafter"/>
</dbReference>
<dbReference type="SUPFAM" id="SSF57667">
    <property type="entry name" value="beta-beta-alpha zinc fingers"/>
    <property type="match status" value="1"/>
</dbReference>
<dbReference type="Pfam" id="PF12874">
    <property type="entry name" value="zf-met"/>
    <property type="match status" value="1"/>
</dbReference>
<dbReference type="GO" id="GO:0000978">
    <property type="term" value="F:RNA polymerase II cis-regulatory region sequence-specific DNA binding"/>
    <property type="evidence" value="ECO:0007669"/>
    <property type="project" value="TreeGrafter"/>
</dbReference>
<dbReference type="InterPro" id="IPR050527">
    <property type="entry name" value="Snail/Krueppel_Znf"/>
</dbReference>
<dbReference type="GO" id="GO:0005634">
    <property type="term" value="C:nucleus"/>
    <property type="evidence" value="ECO:0007669"/>
    <property type="project" value="UniProtKB-SubCell"/>
</dbReference>
<evidence type="ECO:0000256" key="2">
    <source>
        <dbReference type="ARBA" id="ARBA00022723"/>
    </source>
</evidence>
<dbReference type="GO" id="GO:0008270">
    <property type="term" value="F:zinc ion binding"/>
    <property type="evidence" value="ECO:0007669"/>
    <property type="project" value="UniProtKB-KW"/>
</dbReference>